<accession>A0A512C4X7</accession>
<evidence type="ECO:0000256" key="1">
    <source>
        <dbReference type="SAM" id="SignalP"/>
    </source>
</evidence>
<keyword evidence="3" id="KW-1185">Reference proteome</keyword>
<feature type="chain" id="PRO_5021886240" evidence="1">
    <location>
        <begin position="20"/>
        <end position="128"/>
    </location>
</feature>
<keyword evidence="1" id="KW-0732">Signal</keyword>
<sequence>MRQVLFGLVGALAAGAAGAETYSFTAVTADMYREQTVIHCTRPKTNGLERVPKGCILSDAATAYPNHSDKQHSIGVTCASGHPIEFHANGTLAECVLDIQQHQTVEWPGVAACKGRLVRFNRDGRADC</sequence>
<organism evidence="2 3">
    <name type="scientific">Microvirga aerophila</name>
    <dbReference type="NCBI Taxonomy" id="670291"/>
    <lineage>
        <taxon>Bacteria</taxon>
        <taxon>Pseudomonadati</taxon>
        <taxon>Pseudomonadota</taxon>
        <taxon>Alphaproteobacteria</taxon>
        <taxon>Hyphomicrobiales</taxon>
        <taxon>Methylobacteriaceae</taxon>
        <taxon>Microvirga</taxon>
    </lineage>
</organism>
<dbReference type="AlphaFoldDB" id="A0A512C4X7"/>
<comment type="caution">
    <text evidence="2">The sequence shown here is derived from an EMBL/GenBank/DDBJ whole genome shotgun (WGS) entry which is preliminary data.</text>
</comment>
<evidence type="ECO:0000313" key="2">
    <source>
        <dbReference type="EMBL" id="GEO19286.1"/>
    </source>
</evidence>
<evidence type="ECO:0000313" key="3">
    <source>
        <dbReference type="Proteomes" id="UP000321085"/>
    </source>
</evidence>
<reference evidence="2 3" key="1">
    <citation type="submission" date="2019-07" db="EMBL/GenBank/DDBJ databases">
        <title>Whole genome shotgun sequence of Microvirga aerophila NBRC 106136.</title>
        <authorList>
            <person name="Hosoyama A."/>
            <person name="Uohara A."/>
            <person name="Ohji S."/>
            <person name="Ichikawa N."/>
        </authorList>
    </citation>
    <scope>NUCLEOTIDE SEQUENCE [LARGE SCALE GENOMIC DNA]</scope>
    <source>
        <strain evidence="2 3">NBRC 106136</strain>
    </source>
</reference>
<dbReference type="OrthoDB" id="4105471at1224"/>
<dbReference type="RefSeq" id="WP_114189330.1">
    <property type="nucleotide sequence ID" value="NZ_BJYU01000399.1"/>
</dbReference>
<dbReference type="EMBL" id="BJYU01000399">
    <property type="protein sequence ID" value="GEO19286.1"/>
    <property type="molecule type" value="Genomic_DNA"/>
</dbReference>
<feature type="signal peptide" evidence="1">
    <location>
        <begin position="1"/>
        <end position="19"/>
    </location>
</feature>
<gene>
    <name evidence="2" type="ORF">MAE02_69820</name>
</gene>
<protein>
    <submittedName>
        <fullName evidence="2">Uncharacterized protein</fullName>
    </submittedName>
</protein>
<proteinExistence type="predicted"/>
<dbReference type="Proteomes" id="UP000321085">
    <property type="component" value="Unassembled WGS sequence"/>
</dbReference>
<name>A0A512C4X7_9HYPH</name>